<keyword evidence="3" id="KW-1185">Reference proteome</keyword>
<dbReference type="SUPFAM" id="SSF53807">
    <property type="entry name" value="Helical backbone' metal receptor"/>
    <property type="match status" value="1"/>
</dbReference>
<protein>
    <submittedName>
        <fullName evidence="2">ABC transporter substrate-binding protein</fullName>
    </submittedName>
</protein>
<comment type="caution">
    <text evidence="2">The sequence shown here is derived from an EMBL/GenBank/DDBJ whole genome shotgun (WGS) entry which is preliminary data.</text>
</comment>
<gene>
    <name evidence="2" type="ORF">DNK49_02945</name>
</gene>
<evidence type="ECO:0000313" key="2">
    <source>
        <dbReference type="EMBL" id="PZA18499.1"/>
    </source>
</evidence>
<reference evidence="2 3" key="1">
    <citation type="submission" date="2018-06" db="EMBL/GenBank/DDBJ databases">
        <title>Azoarcus communis strain SWub3 genome.</title>
        <authorList>
            <person name="Zorraquino Salvo V."/>
            <person name="Toubiana D."/>
            <person name="Blumwald E."/>
        </authorList>
    </citation>
    <scope>NUCLEOTIDE SEQUENCE [LARGE SCALE GENOMIC DNA]</scope>
    <source>
        <strain evidence="2 3">SWub3</strain>
    </source>
</reference>
<name>A0A323V0Z6_9RHOO</name>
<dbReference type="EMBL" id="QKOE01000001">
    <property type="protein sequence ID" value="PZA18499.1"/>
    <property type="molecule type" value="Genomic_DNA"/>
</dbReference>
<dbReference type="Gene3D" id="3.40.50.1980">
    <property type="entry name" value="Nitrogenase molybdenum iron protein domain"/>
    <property type="match status" value="2"/>
</dbReference>
<evidence type="ECO:0000313" key="3">
    <source>
        <dbReference type="Proteomes" id="UP000248259"/>
    </source>
</evidence>
<dbReference type="InterPro" id="IPR002491">
    <property type="entry name" value="ABC_transptr_periplasmic_BD"/>
</dbReference>
<dbReference type="Pfam" id="PF01497">
    <property type="entry name" value="Peripla_BP_2"/>
    <property type="match status" value="1"/>
</dbReference>
<dbReference type="AlphaFoldDB" id="A0A323V0Z6"/>
<feature type="domain" description="Fe/B12 periplasmic-binding" evidence="1">
    <location>
        <begin position="11"/>
        <end position="140"/>
    </location>
</feature>
<organism evidence="2 3">
    <name type="scientific">Parazoarcus communis SWub3 = DSM 12120</name>
    <dbReference type="NCBI Taxonomy" id="1121029"/>
    <lineage>
        <taxon>Bacteria</taxon>
        <taxon>Pseudomonadati</taxon>
        <taxon>Pseudomonadota</taxon>
        <taxon>Betaproteobacteria</taxon>
        <taxon>Rhodocyclales</taxon>
        <taxon>Zoogloeaceae</taxon>
        <taxon>Parazoarcus</taxon>
    </lineage>
</organism>
<dbReference type="Proteomes" id="UP000248259">
    <property type="component" value="Unassembled WGS sequence"/>
</dbReference>
<accession>A0A323V0Z6</accession>
<proteinExistence type="predicted"/>
<evidence type="ECO:0000259" key="1">
    <source>
        <dbReference type="Pfam" id="PF01497"/>
    </source>
</evidence>
<sequence length="219" mass="23633">MGVSRYERGREALPRTGGVRDPDTLAIDALEPDLVLISRGSDARLLAADLAPSTRIVQVDGFESMAATESMLRTVAQASGAAEGSARVDAFARDWRTAARKVEGESLRALVLSACSGEPYSFGRGHVVGDLFSHAGFEVVETLPRIRHLRAGEELPDILSAVARFQPDVVISLNRTTAEHCNAQLGMLPVRLVMLTGEHFFQPGPDMLQGLAELAERIK</sequence>